<name>A0A1D3L2Q8_9EURY</name>
<dbReference type="EMBL" id="LT607756">
    <property type="protein sequence ID" value="SCG85867.1"/>
    <property type="molecule type" value="Genomic_DNA"/>
</dbReference>
<proteinExistence type="predicted"/>
<gene>
    <name evidence="1" type="ORF">MCBB_1309</name>
</gene>
<keyword evidence="2" id="KW-1185">Reference proteome</keyword>
<dbReference type="RefSeq" id="WP_071906983.1">
    <property type="nucleotide sequence ID" value="NZ_LT607756.1"/>
</dbReference>
<accession>A0A1D3L2Q8</accession>
<evidence type="ECO:0000313" key="1">
    <source>
        <dbReference type="EMBL" id="SCG85867.1"/>
    </source>
</evidence>
<dbReference type="Proteomes" id="UP000094707">
    <property type="component" value="Chromosome I"/>
</dbReference>
<dbReference type="AlphaFoldDB" id="A0A1D3L2Q8"/>
<reference evidence="1 2" key="1">
    <citation type="submission" date="2016-08" db="EMBL/GenBank/DDBJ databases">
        <authorList>
            <person name="Seilhamer J.J."/>
        </authorList>
    </citation>
    <scope>NUCLEOTIDE SEQUENCE [LARGE SCALE GENOMIC DNA]</scope>
    <source>
        <strain evidence="1">Buetzberg</strain>
    </source>
</reference>
<sequence>MHIISEDKWDELIQKICVFLEKEDLSDDHDDPYDINDPYDDHITLVPLNKEIGDSQLDDLIEMVTEDHLSHEIIEKSNKTALKIESINNKGPCLKVYLAPYAHNLFPND</sequence>
<dbReference type="GeneID" id="30412152"/>
<dbReference type="KEGG" id="mcub:MCBB_1309"/>
<protein>
    <submittedName>
        <fullName evidence="1">Uncharacterized protein</fullName>
    </submittedName>
</protein>
<organism evidence="1 2">
    <name type="scientific">Methanobacterium congolense</name>
    <dbReference type="NCBI Taxonomy" id="118062"/>
    <lineage>
        <taxon>Archaea</taxon>
        <taxon>Methanobacteriati</taxon>
        <taxon>Methanobacteriota</taxon>
        <taxon>Methanomada group</taxon>
        <taxon>Methanobacteria</taxon>
        <taxon>Methanobacteriales</taxon>
        <taxon>Methanobacteriaceae</taxon>
        <taxon>Methanobacterium</taxon>
    </lineage>
</organism>
<evidence type="ECO:0000313" key="2">
    <source>
        <dbReference type="Proteomes" id="UP000094707"/>
    </source>
</evidence>